<feature type="domain" description="Enoyl reductase (ER)" evidence="6">
    <location>
        <begin position="10"/>
        <end position="328"/>
    </location>
</feature>
<dbReference type="Proteomes" id="UP000517252">
    <property type="component" value="Unassembled WGS sequence"/>
</dbReference>
<evidence type="ECO:0000313" key="7">
    <source>
        <dbReference type="EMBL" id="GFP55866.1"/>
    </source>
</evidence>
<dbReference type="GO" id="GO:0016616">
    <property type="term" value="F:oxidoreductase activity, acting on the CH-OH group of donors, NAD or NADP as acceptor"/>
    <property type="evidence" value="ECO:0007669"/>
    <property type="project" value="InterPro"/>
</dbReference>
<evidence type="ECO:0000313" key="8">
    <source>
        <dbReference type="Proteomes" id="UP000517252"/>
    </source>
</evidence>
<dbReference type="InterPro" id="IPR011032">
    <property type="entry name" value="GroES-like_sf"/>
</dbReference>
<evidence type="ECO:0000256" key="4">
    <source>
        <dbReference type="ARBA" id="ARBA00023002"/>
    </source>
</evidence>
<dbReference type="PROSITE" id="PS00065">
    <property type="entry name" value="D_2_HYDROXYACID_DH_1"/>
    <property type="match status" value="1"/>
</dbReference>
<dbReference type="SUPFAM" id="SSF50129">
    <property type="entry name" value="GroES-like"/>
    <property type="match status" value="1"/>
</dbReference>
<gene>
    <name evidence="7" type="ORF">TASIC1_0006003600</name>
</gene>
<dbReference type="Pfam" id="PF00107">
    <property type="entry name" value="ADH_zinc_N"/>
    <property type="match status" value="1"/>
</dbReference>
<dbReference type="Gene3D" id="3.90.180.10">
    <property type="entry name" value="Medium-chain alcohol dehydrogenases, catalytic domain"/>
    <property type="match status" value="1"/>
</dbReference>
<dbReference type="InterPro" id="IPR047109">
    <property type="entry name" value="CAD-like"/>
</dbReference>
<reference evidence="7 8" key="1">
    <citation type="submission" date="2020-07" db="EMBL/GenBank/DDBJ databases">
        <title>Trichoderma asperellum IC-1 whole genome shotgun sequence.</title>
        <authorList>
            <person name="Kanamasa S."/>
            <person name="Takahashi H."/>
        </authorList>
    </citation>
    <scope>NUCLEOTIDE SEQUENCE [LARGE SCALE GENOMIC DNA]</scope>
    <source>
        <strain evidence="7 8">IC-1</strain>
    </source>
</reference>
<keyword evidence="2 5" id="KW-0479">Metal-binding</keyword>
<comment type="cofactor">
    <cofactor evidence="1 5">
        <name>Zn(2+)</name>
        <dbReference type="ChEBI" id="CHEBI:29105"/>
    </cofactor>
</comment>
<evidence type="ECO:0000259" key="6">
    <source>
        <dbReference type="SMART" id="SM00829"/>
    </source>
</evidence>
<evidence type="ECO:0000256" key="1">
    <source>
        <dbReference type="ARBA" id="ARBA00001947"/>
    </source>
</evidence>
<dbReference type="Gene3D" id="3.40.50.720">
    <property type="entry name" value="NAD(P)-binding Rossmann-like Domain"/>
    <property type="match status" value="1"/>
</dbReference>
<keyword evidence="3 5" id="KW-0862">Zinc</keyword>
<evidence type="ECO:0000256" key="3">
    <source>
        <dbReference type="ARBA" id="ARBA00022833"/>
    </source>
</evidence>
<dbReference type="CDD" id="cd05283">
    <property type="entry name" value="CAD1"/>
    <property type="match status" value="1"/>
</dbReference>
<dbReference type="PANTHER" id="PTHR42683">
    <property type="entry name" value="ALDEHYDE REDUCTASE"/>
    <property type="match status" value="1"/>
</dbReference>
<dbReference type="SMART" id="SM00829">
    <property type="entry name" value="PKS_ER"/>
    <property type="match status" value="1"/>
</dbReference>
<evidence type="ECO:0000256" key="5">
    <source>
        <dbReference type="RuleBase" id="RU361277"/>
    </source>
</evidence>
<accession>A0A6V8QVM8</accession>
<proteinExistence type="inferred from homology"/>
<dbReference type="AlphaFoldDB" id="A0A6V8QVM8"/>
<protein>
    <submittedName>
        <fullName evidence="7">NADP-dependent alcohol dehydrogenase C 2</fullName>
    </submittedName>
</protein>
<dbReference type="GO" id="GO:0008270">
    <property type="term" value="F:zinc ion binding"/>
    <property type="evidence" value="ECO:0007669"/>
    <property type="project" value="InterPro"/>
</dbReference>
<name>A0A6V8QVM8_TRIAP</name>
<dbReference type="InterPro" id="IPR002328">
    <property type="entry name" value="ADH_Zn_CS"/>
</dbReference>
<dbReference type="InterPro" id="IPR020843">
    <property type="entry name" value="ER"/>
</dbReference>
<dbReference type="EMBL" id="BLZH01000006">
    <property type="protein sequence ID" value="GFP55866.1"/>
    <property type="molecule type" value="Genomic_DNA"/>
</dbReference>
<evidence type="ECO:0000256" key="2">
    <source>
        <dbReference type="ARBA" id="ARBA00022723"/>
    </source>
</evidence>
<dbReference type="InterPro" id="IPR036291">
    <property type="entry name" value="NAD(P)-bd_dom_sf"/>
</dbReference>
<organism evidence="7 8">
    <name type="scientific">Trichoderma asperellum</name>
    <name type="common">Filamentous fungus</name>
    <dbReference type="NCBI Taxonomy" id="101201"/>
    <lineage>
        <taxon>Eukaryota</taxon>
        <taxon>Fungi</taxon>
        <taxon>Dikarya</taxon>
        <taxon>Ascomycota</taxon>
        <taxon>Pezizomycotina</taxon>
        <taxon>Sordariomycetes</taxon>
        <taxon>Hypocreomycetidae</taxon>
        <taxon>Hypocreales</taxon>
        <taxon>Hypocreaceae</taxon>
        <taxon>Trichoderma</taxon>
    </lineage>
</organism>
<dbReference type="FunFam" id="3.40.50.720:FF:000022">
    <property type="entry name" value="Cinnamyl alcohol dehydrogenase"/>
    <property type="match status" value="1"/>
</dbReference>
<keyword evidence="4" id="KW-0560">Oxidoreductase</keyword>
<dbReference type="Pfam" id="PF08240">
    <property type="entry name" value="ADH_N"/>
    <property type="match status" value="1"/>
</dbReference>
<dbReference type="InterPro" id="IPR029752">
    <property type="entry name" value="D-isomer_DH_CS1"/>
</dbReference>
<dbReference type="SUPFAM" id="SSF51735">
    <property type="entry name" value="NAD(P)-binding Rossmann-fold domains"/>
    <property type="match status" value="1"/>
</dbReference>
<dbReference type="InterPro" id="IPR013154">
    <property type="entry name" value="ADH-like_N"/>
</dbReference>
<dbReference type="OrthoDB" id="1879366at2759"/>
<comment type="caution">
    <text evidence="7">The sequence shown here is derived from an EMBL/GenBank/DDBJ whole genome shotgun (WGS) entry which is preliminary data.</text>
</comment>
<comment type="similarity">
    <text evidence="5">Belongs to the zinc-containing alcohol dehydrogenase family.</text>
</comment>
<dbReference type="InterPro" id="IPR013149">
    <property type="entry name" value="ADH-like_C"/>
</dbReference>
<sequence>MSYSFTVHRGSASGKIVEATSQRQLGRNEAYLKITHSGLCGTDEHFLHAGVALGHEGVGIVQAVGSDVTAVKVGDRVGFGWVHKTCGHCQPCLTGLDVYCENKTEFGSHDHDVGSFASHAVWDADALFKIPDGLDSAYAAPMMCGGATVWSPFALYGIKPTDRVGIVGIGGLGHLAIQFAAKIGCEVVVFSSSESKREDAMKLGAAEYHVLTDDSSLEGIKQVNHMLLCGSAQPDFKRIIQLTSTAGKIYALIVSFDTSAVPMMALLARGISIQGSAGAPRAEIQKMLDFAVRNDVKPTIMKWPLTTKGVEEAMQTLREGKMRYRGVLVAEE</sequence>
<dbReference type="PROSITE" id="PS00059">
    <property type="entry name" value="ADH_ZINC"/>
    <property type="match status" value="1"/>
</dbReference>